<dbReference type="OrthoDB" id="9781780at2"/>
<feature type="transmembrane region" description="Helical" evidence="6">
    <location>
        <begin position="645"/>
        <end position="667"/>
    </location>
</feature>
<feature type="transmembrane region" description="Helical" evidence="6">
    <location>
        <begin position="54"/>
        <end position="81"/>
    </location>
</feature>
<protein>
    <submittedName>
        <fullName evidence="8">ABC transporter permease</fullName>
    </submittedName>
</protein>
<evidence type="ECO:0000256" key="5">
    <source>
        <dbReference type="ARBA" id="ARBA00023136"/>
    </source>
</evidence>
<feature type="transmembrane region" description="Helical" evidence="6">
    <location>
        <begin position="245"/>
        <end position="270"/>
    </location>
</feature>
<reference evidence="8 9" key="1">
    <citation type="submission" date="2019-04" db="EMBL/GenBank/DDBJ databases">
        <title>Microbes associate with the intestines of laboratory mice.</title>
        <authorList>
            <person name="Navarre W."/>
            <person name="Wong E."/>
            <person name="Huang K."/>
            <person name="Tropini C."/>
            <person name="Ng K."/>
            <person name="Yu B."/>
        </authorList>
    </citation>
    <scope>NUCLEOTIDE SEQUENCE [LARGE SCALE GENOMIC DNA]</scope>
    <source>
        <strain evidence="8 9">NM07_P-09</strain>
    </source>
</reference>
<keyword evidence="4 6" id="KW-1133">Transmembrane helix</keyword>
<evidence type="ECO:0000256" key="4">
    <source>
        <dbReference type="ARBA" id="ARBA00022989"/>
    </source>
</evidence>
<proteinExistence type="predicted"/>
<evidence type="ECO:0000259" key="7">
    <source>
        <dbReference type="Pfam" id="PF02687"/>
    </source>
</evidence>
<feature type="transmembrane region" description="Helical" evidence="6">
    <location>
        <begin position="589"/>
        <end position="615"/>
    </location>
</feature>
<sequence>MLTKIALGNMKRSYRDYAIYFLTIALGVAVFYAFNTIRCQADFLSASISSVILMVADLLTGVTVVLAFFLAFLMVYANNFIVRRRKKEFGLYRVLGMRTGQVVAIMAIETLLTSLVAFAAGIVLGVGISQLLVFVTAALFHDTVKNFTFIFSPEALLAVAVCFAVTFCVMLLLNLRSISKVRLVDLMSSGRKNESVRLRNLPLCSVMLVASVALIVWAYYRLLILGYPVEVFGGSLDGGKSNLDFLITTCMMLVGTFAFFWSLPTVLATLCQKTRALYLRGLNMFTIRQLVSRINSSSFAMAVTAVVLFLALTSVSTGMALAGGLTTYWGTSAPYTAALSATYLRDLYDEGSEHQVDKSTPIQPVDLAQVWESNNPDVASHSHYTQVNTYVVPKGEIEGDRYTVGDLFDDSPDTHAREAYAEFSTYSKDLEESLRSVPIFAIPVSQYNKLLALQGEPPVEVSEGGYLMYTCGSLDRLKAGIDRVLVADTPITLNGHTLRPANDQMQQGLMLSNGEGADPYLVVPDEVVANMSPSMSYLEIQANEGYEGQVEQATDNLDFQAAVSQSEDVLFRDNTRTEIVESMNQMTAIIGYMAVYIGFVLVMSVAAVLAIQLLSGVADSTSRYRLLYDLGCPQRLLSGSLLSQTLFFFLLPLLMGIAHSLVALFSLMDLFALVLPFDMVSGLLFAGVVFLVVYGGYFAVSYGAARGAVSHALLGARRSQG</sequence>
<comment type="caution">
    <text evidence="8">The sequence shown here is derived from an EMBL/GenBank/DDBJ whole genome shotgun (WGS) entry which is preliminary data.</text>
</comment>
<feature type="domain" description="ABC3 transporter permease C-terminal" evidence="7">
    <location>
        <begin position="63"/>
        <end position="180"/>
    </location>
</feature>
<dbReference type="GO" id="GO:0005886">
    <property type="term" value="C:plasma membrane"/>
    <property type="evidence" value="ECO:0007669"/>
    <property type="project" value="UniProtKB-SubCell"/>
</dbReference>
<evidence type="ECO:0000256" key="6">
    <source>
        <dbReference type="SAM" id="Phobius"/>
    </source>
</evidence>
<feature type="transmembrane region" description="Helical" evidence="6">
    <location>
        <begin position="155"/>
        <end position="175"/>
    </location>
</feature>
<keyword evidence="9" id="KW-1185">Reference proteome</keyword>
<dbReference type="InterPro" id="IPR052536">
    <property type="entry name" value="ABC-4_Integral_Memb_Prot"/>
</dbReference>
<dbReference type="PANTHER" id="PTHR46795:SF3">
    <property type="entry name" value="ABC TRANSPORTER PERMEASE"/>
    <property type="match status" value="1"/>
</dbReference>
<keyword evidence="3 6" id="KW-0812">Transmembrane</keyword>
<feature type="transmembrane region" description="Helical" evidence="6">
    <location>
        <begin position="679"/>
        <end position="700"/>
    </location>
</feature>
<evidence type="ECO:0000313" key="8">
    <source>
        <dbReference type="EMBL" id="TGY62496.1"/>
    </source>
</evidence>
<dbReference type="AlphaFoldDB" id="A0A4S2F0U1"/>
<evidence type="ECO:0000256" key="1">
    <source>
        <dbReference type="ARBA" id="ARBA00004651"/>
    </source>
</evidence>
<organism evidence="8 9">
    <name type="scientific">Muricaecibacterium torontonense</name>
    <dbReference type="NCBI Taxonomy" id="3032871"/>
    <lineage>
        <taxon>Bacteria</taxon>
        <taxon>Bacillati</taxon>
        <taxon>Actinomycetota</taxon>
        <taxon>Coriobacteriia</taxon>
        <taxon>Coriobacteriales</taxon>
        <taxon>Atopobiaceae</taxon>
        <taxon>Muricaecibacterium</taxon>
    </lineage>
</organism>
<keyword evidence="5 6" id="KW-0472">Membrane</keyword>
<feature type="transmembrane region" description="Helical" evidence="6">
    <location>
        <begin position="196"/>
        <end position="220"/>
    </location>
</feature>
<dbReference type="Pfam" id="PF02687">
    <property type="entry name" value="FtsX"/>
    <property type="match status" value="1"/>
</dbReference>
<dbReference type="RefSeq" id="WP_136012225.1">
    <property type="nucleotide sequence ID" value="NZ_SRYE01000002.1"/>
</dbReference>
<dbReference type="InterPro" id="IPR003838">
    <property type="entry name" value="ABC3_permease_C"/>
</dbReference>
<feature type="transmembrane region" description="Helical" evidence="6">
    <location>
        <begin position="290"/>
        <end position="312"/>
    </location>
</feature>
<evidence type="ECO:0000256" key="2">
    <source>
        <dbReference type="ARBA" id="ARBA00022475"/>
    </source>
</evidence>
<keyword evidence="2" id="KW-1003">Cell membrane</keyword>
<dbReference type="PANTHER" id="PTHR46795">
    <property type="entry name" value="ABC TRANSPORTER PERMEASE-RELATED-RELATED"/>
    <property type="match status" value="1"/>
</dbReference>
<accession>A0A4S2F0U1</accession>
<evidence type="ECO:0000313" key="9">
    <source>
        <dbReference type="Proteomes" id="UP000310263"/>
    </source>
</evidence>
<evidence type="ECO:0000256" key="3">
    <source>
        <dbReference type="ARBA" id="ARBA00022692"/>
    </source>
</evidence>
<feature type="transmembrane region" description="Helical" evidence="6">
    <location>
        <begin position="17"/>
        <end position="34"/>
    </location>
</feature>
<name>A0A4S2F0U1_9ACTN</name>
<dbReference type="Proteomes" id="UP000310263">
    <property type="component" value="Unassembled WGS sequence"/>
</dbReference>
<feature type="transmembrane region" description="Helical" evidence="6">
    <location>
        <begin position="102"/>
        <end position="135"/>
    </location>
</feature>
<dbReference type="EMBL" id="SRYE01000002">
    <property type="protein sequence ID" value="TGY62496.1"/>
    <property type="molecule type" value="Genomic_DNA"/>
</dbReference>
<gene>
    <name evidence="8" type="ORF">E5334_03485</name>
</gene>
<comment type="subcellular location">
    <subcellularLocation>
        <location evidence="1">Cell membrane</location>
        <topology evidence="1">Multi-pass membrane protein</topology>
    </subcellularLocation>
</comment>